<dbReference type="Proteomes" id="UP001222027">
    <property type="component" value="Unassembled WGS sequence"/>
</dbReference>
<gene>
    <name evidence="2" type="ORF">OPV22_024880</name>
</gene>
<organism evidence="2 3">
    <name type="scientific">Ensete ventricosum</name>
    <name type="common">Abyssinian banana</name>
    <name type="synonym">Musa ensete</name>
    <dbReference type="NCBI Taxonomy" id="4639"/>
    <lineage>
        <taxon>Eukaryota</taxon>
        <taxon>Viridiplantae</taxon>
        <taxon>Streptophyta</taxon>
        <taxon>Embryophyta</taxon>
        <taxon>Tracheophyta</taxon>
        <taxon>Spermatophyta</taxon>
        <taxon>Magnoliopsida</taxon>
        <taxon>Liliopsida</taxon>
        <taxon>Zingiberales</taxon>
        <taxon>Musaceae</taxon>
        <taxon>Ensete</taxon>
    </lineage>
</organism>
<feature type="region of interest" description="Disordered" evidence="1">
    <location>
        <begin position="24"/>
        <end position="48"/>
    </location>
</feature>
<evidence type="ECO:0000313" key="3">
    <source>
        <dbReference type="Proteomes" id="UP001222027"/>
    </source>
</evidence>
<evidence type="ECO:0000313" key="2">
    <source>
        <dbReference type="EMBL" id="KAJ8470537.1"/>
    </source>
</evidence>
<keyword evidence="3" id="KW-1185">Reference proteome</keyword>
<proteinExistence type="predicted"/>
<dbReference type="AlphaFoldDB" id="A0AAV8QG39"/>
<evidence type="ECO:0000256" key="1">
    <source>
        <dbReference type="SAM" id="MobiDB-lite"/>
    </source>
</evidence>
<name>A0AAV8QG39_ENSVE</name>
<dbReference type="EMBL" id="JAQQAF010000007">
    <property type="protein sequence ID" value="KAJ8470537.1"/>
    <property type="molecule type" value="Genomic_DNA"/>
</dbReference>
<comment type="caution">
    <text evidence="2">The sequence shown here is derived from an EMBL/GenBank/DDBJ whole genome shotgun (WGS) entry which is preliminary data.</text>
</comment>
<protein>
    <submittedName>
        <fullName evidence="2">Uncharacterized protein</fullName>
    </submittedName>
</protein>
<reference evidence="2 3" key="1">
    <citation type="submission" date="2022-12" db="EMBL/GenBank/DDBJ databases">
        <title>Chromosome-scale assembly of the Ensete ventricosum genome.</title>
        <authorList>
            <person name="Dussert Y."/>
            <person name="Stocks J."/>
            <person name="Wendawek A."/>
            <person name="Woldeyes F."/>
            <person name="Nichols R.A."/>
            <person name="Borrell J.S."/>
        </authorList>
    </citation>
    <scope>NUCLEOTIDE SEQUENCE [LARGE SCALE GENOMIC DNA]</scope>
    <source>
        <strain evidence="3">cv. Maze</strain>
        <tissue evidence="2">Seeds</tissue>
    </source>
</reference>
<sequence length="80" mass="8667">MALTGNAGSFSRFLLRSSSGRRKRGLLGFPAKTRSETSSRFGGGGGGSGKTKEAFLFVVAIKLLISLDEWNCRRTRPRCV</sequence>
<accession>A0AAV8QG39</accession>